<dbReference type="PROSITE" id="PS51462">
    <property type="entry name" value="NUDIX"/>
    <property type="match status" value="1"/>
</dbReference>
<proteinExistence type="inferred from homology"/>
<dbReference type="PANTHER" id="PTHR43046">
    <property type="entry name" value="GDP-MANNOSE MANNOSYL HYDROLASE"/>
    <property type="match status" value="1"/>
</dbReference>
<dbReference type="GO" id="GO:0016787">
    <property type="term" value="F:hydrolase activity"/>
    <property type="evidence" value="ECO:0007669"/>
    <property type="project" value="UniProtKB-KW"/>
</dbReference>
<dbReference type="InterPro" id="IPR015797">
    <property type="entry name" value="NUDIX_hydrolase-like_dom_sf"/>
</dbReference>
<dbReference type="EMBL" id="LAJE02000076">
    <property type="protein sequence ID" value="OEO32313.1"/>
    <property type="molecule type" value="Genomic_DNA"/>
</dbReference>
<comment type="caution">
    <text evidence="6">The sequence shown here is derived from an EMBL/GenBank/DDBJ whole genome shotgun (WGS) entry which is preliminary data.</text>
</comment>
<dbReference type="Pfam" id="PF00293">
    <property type="entry name" value="NUDIX"/>
    <property type="match status" value="1"/>
</dbReference>
<evidence type="ECO:0000313" key="6">
    <source>
        <dbReference type="EMBL" id="OEO32313.1"/>
    </source>
</evidence>
<keyword evidence="2 3" id="KW-0378">Hydrolase</keyword>
<dbReference type="InterPro" id="IPR000086">
    <property type="entry name" value="NUDIX_hydrolase_dom"/>
</dbReference>
<feature type="domain" description="Nudix hydrolase" evidence="5">
    <location>
        <begin position="21"/>
        <end position="147"/>
    </location>
</feature>
<evidence type="ECO:0000256" key="4">
    <source>
        <dbReference type="SAM" id="MobiDB-lite"/>
    </source>
</evidence>
<dbReference type="Proteomes" id="UP000095463">
    <property type="component" value="Unassembled WGS sequence"/>
</dbReference>
<evidence type="ECO:0000256" key="2">
    <source>
        <dbReference type="ARBA" id="ARBA00022801"/>
    </source>
</evidence>
<accession>A0A1E5XUQ4</accession>
<feature type="compositionally biased region" description="Basic and acidic residues" evidence="4">
    <location>
        <begin position="62"/>
        <end position="71"/>
    </location>
</feature>
<evidence type="ECO:0000256" key="3">
    <source>
        <dbReference type="RuleBase" id="RU003476"/>
    </source>
</evidence>
<dbReference type="InterPro" id="IPR020084">
    <property type="entry name" value="NUDIX_hydrolase_CS"/>
</dbReference>
<evidence type="ECO:0000259" key="5">
    <source>
        <dbReference type="PROSITE" id="PS51462"/>
    </source>
</evidence>
<protein>
    <recommendedName>
        <fullName evidence="5">Nudix hydrolase domain-containing protein</fullName>
    </recommendedName>
</protein>
<dbReference type="InterPro" id="IPR020476">
    <property type="entry name" value="Nudix_hydrolase"/>
</dbReference>
<dbReference type="Gene3D" id="3.90.79.10">
    <property type="entry name" value="Nucleoside Triphosphate Pyrophosphohydrolase"/>
    <property type="match status" value="1"/>
</dbReference>
<dbReference type="SUPFAM" id="SSF55811">
    <property type="entry name" value="Nudix"/>
    <property type="match status" value="1"/>
</dbReference>
<dbReference type="PROSITE" id="PS00893">
    <property type="entry name" value="NUDIX_BOX"/>
    <property type="match status" value="1"/>
</dbReference>
<comment type="cofactor">
    <cofactor evidence="1">
        <name>Mg(2+)</name>
        <dbReference type="ChEBI" id="CHEBI:18420"/>
    </cofactor>
</comment>
<organism evidence="6 7">
    <name type="scientific">Devosia insulae DS-56</name>
    <dbReference type="NCBI Taxonomy" id="1116389"/>
    <lineage>
        <taxon>Bacteria</taxon>
        <taxon>Pseudomonadati</taxon>
        <taxon>Pseudomonadota</taxon>
        <taxon>Alphaproteobacteria</taxon>
        <taxon>Hyphomicrobiales</taxon>
        <taxon>Devosiaceae</taxon>
        <taxon>Devosia</taxon>
    </lineage>
</organism>
<gene>
    <name evidence="6" type="ORF">VW23_012265</name>
</gene>
<feature type="region of interest" description="Disordered" evidence="4">
    <location>
        <begin position="50"/>
        <end position="71"/>
    </location>
</feature>
<dbReference type="PRINTS" id="PR00502">
    <property type="entry name" value="NUDIXFAMILY"/>
</dbReference>
<sequence>MSRWQRVRTSAHLFIVGVRRRMVLGTRAVLLDGDRVLLLRHTYMPGWHFPGGGVEPGETAEEAARREAEEETGLRVEGPMRLLGLYLQKHEATNRDHVAVYVGRNFREVKPFQANGEIAEIGWFAMDALPEGMNPGTARRIAEIASGTEDLPGLW</sequence>
<comment type="similarity">
    <text evidence="3">Belongs to the Nudix hydrolase family.</text>
</comment>
<dbReference type="OrthoDB" id="9800065at2"/>
<dbReference type="AlphaFoldDB" id="A0A1E5XUQ4"/>
<keyword evidence="7" id="KW-1185">Reference proteome</keyword>
<reference evidence="6 7" key="1">
    <citation type="journal article" date="2015" name="Genome Announc.">
        <title>Genome Assemblies of Three Soil-Associated Devosia species: D. insulae, D. limi, and D. soli.</title>
        <authorList>
            <person name="Hassan Y.I."/>
            <person name="Lepp D."/>
            <person name="Zhou T."/>
        </authorList>
    </citation>
    <scope>NUCLEOTIDE SEQUENCE [LARGE SCALE GENOMIC DNA]</scope>
    <source>
        <strain evidence="6 7">DS-56</strain>
    </source>
</reference>
<dbReference type="PANTHER" id="PTHR43046:SF14">
    <property type="entry name" value="MUTT_NUDIX FAMILY PROTEIN"/>
    <property type="match status" value="1"/>
</dbReference>
<name>A0A1E5XUQ4_9HYPH</name>
<evidence type="ECO:0000313" key="7">
    <source>
        <dbReference type="Proteomes" id="UP000095463"/>
    </source>
</evidence>
<evidence type="ECO:0000256" key="1">
    <source>
        <dbReference type="ARBA" id="ARBA00001946"/>
    </source>
</evidence>